<dbReference type="Gene3D" id="3.10.450.490">
    <property type="match status" value="1"/>
</dbReference>
<evidence type="ECO:0000256" key="4">
    <source>
        <dbReference type="ARBA" id="ARBA00022833"/>
    </source>
</evidence>
<name>A0A8H8XBS5_9GAMM</name>
<reference evidence="7 8" key="1">
    <citation type="submission" date="2020-05" db="EMBL/GenBank/DDBJ databases">
        <authorList>
            <person name="Petersen J."/>
            <person name="Sayavedra L."/>
        </authorList>
    </citation>
    <scope>NUCLEOTIDE SEQUENCE [LARGE SCALE GENOMIC DNA]</scope>
    <source>
        <strain evidence="7">B thermophilus SOXS</strain>
    </source>
</reference>
<keyword evidence="3" id="KW-0378">Hydrolase</keyword>
<gene>
    <name evidence="7" type="ORF">THERMOS_1085</name>
</gene>
<dbReference type="Pfam" id="PF07504">
    <property type="entry name" value="FTP"/>
    <property type="match status" value="1"/>
</dbReference>
<dbReference type="AlphaFoldDB" id="A0A8H8XBS5"/>
<keyword evidence="1" id="KW-0645">Protease</keyword>
<dbReference type="InterPro" id="IPR011096">
    <property type="entry name" value="FTP_domain"/>
</dbReference>
<evidence type="ECO:0000313" key="8">
    <source>
        <dbReference type="Proteomes" id="UP000643672"/>
    </source>
</evidence>
<proteinExistence type="predicted"/>
<dbReference type="Proteomes" id="UP000643672">
    <property type="component" value="Unassembled WGS sequence"/>
</dbReference>
<keyword evidence="2" id="KW-0479">Metal-binding</keyword>
<sequence>LSADSMGGSATTLEQARSSILEHRAQLNLSSDGALLFQQTNTDRFGNQHLRFKTTYRGIEVEKMQIIVHFDQEAVSSISGYQQLLSPSFKSKIDAHLNQEKTQLTADKVLAFIDQKQHKVLSIKPMIIQTQPYVIWQVRLSVNGIETIYRVSDSNPPNILSKIEDIKY</sequence>
<keyword evidence="4" id="KW-0862">Zinc</keyword>
<organism evidence="7 8">
    <name type="scientific">Bathymodiolus thermophilus thioautotrophic gill symbiont</name>
    <dbReference type="NCBI Taxonomy" id="2360"/>
    <lineage>
        <taxon>Bacteria</taxon>
        <taxon>Pseudomonadati</taxon>
        <taxon>Pseudomonadota</taxon>
        <taxon>Gammaproteobacteria</taxon>
        <taxon>sulfur-oxidizing symbionts</taxon>
    </lineage>
</organism>
<accession>A0A8H8XBS5</accession>
<feature type="domain" description="FTP" evidence="6">
    <location>
        <begin position="39"/>
        <end position="80"/>
    </location>
</feature>
<dbReference type="GO" id="GO:0006508">
    <property type="term" value="P:proteolysis"/>
    <property type="evidence" value="ECO:0007669"/>
    <property type="project" value="UniProtKB-KW"/>
</dbReference>
<dbReference type="GO" id="GO:0046872">
    <property type="term" value="F:metal ion binding"/>
    <property type="evidence" value="ECO:0007669"/>
    <property type="project" value="UniProtKB-KW"/>
</dbReference>
<protein>
    <recommendedName>
        <fullName evidence="6">FTP domain-containing protein</fullName>
    </recommendedName>
</protein>
<keyword evidence="5" id="KW-0482">Metalloprotease</keyword>
<evidence type="ECO:0000256" key="1">
    <source>
        <dbReference type="ARBA" id="ARBA00022670"/>
    </source>
</evidence>
<evidence type="ECO:0000256" key="3">
    <source>
        <dbReference type="ARBA" id="ARBA00022801"/>
    </source>
</evidence>
<evidence type="ECO:0000259" key="6">
    <source>
        <dbReference type="Pfam" id="PF07504"/>
    </source>
</evidence>
<evidence type="ECO:0000256" key="5">
    <source>
        <dbReference type="ARBA" id="ARBA00023049"/>
    </source>
</evidence>
<keyword evidence="8" id="KW-1185">Reference proteome</keyword>
<dbReference type="GO" id="GO:0008237">
    <property type="term" value="F:metallopeptidase activity"/>
    <property type="evidence" value="ECO:0007669"/>
    <property type="project" value="UniProtKB-KW"/>
</dbReference>
<dbReference type="EMBL" id="CAESAQ020000055">
    <property type="protein sequence ID" value="CAB5499781.1"/>
    <property type="molecule type" value="Genomic_DNA"/>
</dbReference>
<comment type="caution">
    <text evidence="7">The sequence shown here is derived from an EMBL/GenBank/DDBJ whole genome shotgun (WGS) entry which is preliminary data.</text>
</comment>
<evidence type="ECO:0000313" key="7">
    <source>
        <dbReference type="EMBL" id="CAB5499781.1"/>
    </source>
</evidence>
<evidence type="ECO:0000256" key="2">
    <source>
        <dbReference type="ARBA" id="ARBA00022723"/>
    </source>
</evidence>
<feature type="non-terminal residue" evidence="7">
    <location>
        <position position="1"/>
    </location>
</feature>